<keyword evidence="2" id="KW-0472">Membrane</keyword>
<dbReference type="OrthoDB" id="4955044at2"/>
<feature type="transmembrane region" description="Helical" evidence="2">
    <location>
        <begin position="33"/>
        <end position="54"/>
    </location>
</feature>
<feature type="transmembrane region" description="Helical" evidence="2">
    <location>
        <begin position="80"/>
        <end position="100"/>
    </location>
</feature>
<dbReference type="AlphaFoldDB" id="A0A024H3V0"/>
<dbReference type="EMBL" id="CAQI01000044">
    <property type="protein sequence ID" value="CCQ46542.1"/>
    <property type="molecule type" value="Genomic_DNA"/>
</dbReference>
<accession>A0A024H3V0</accession>
<evidence type="ECO:0000256" key="1">
    <source>
        <dbReference type="SAM" id="MobiDB-lite"/>
    </source>
</evidence>
<organism evidence="3 4">
    <name type="scientific">Pseudarthrobacter siccitolerans</name>
    <dbReference type="NCBI Taxonomy" id="861266"/>
    <lineage>
        <taxon>Bacteria</taxon>
        <taxon>Bacillati</taxon>
        <taxon>Actinomycetota</taxon>
        <taxon>Actinomycetes</taxon>
        <taxon>Micrococcales</taxon>
        <taxon>Micrococcaceae</taxon>
        <taxon>Pseudarthrobacter</taxon>
    </lineage>
</organism>
<evidence type="ECO:0000313" key="4">
    <source>
        <dbReference type="Proteomes" id="UP000035722"/>
    </source>
</evidence>
<sequence length="219" mass="21503">MSGPVVPGRAGPAAEQSGTPAKRATPAWARKSTLILLVAVLALAVFGTTTQTWMTVTLDPNQVGQAGAAQSALDVQGSKAATAVTALALVALAGGLAAAIAGRIARWIITAIIVLASAGIVAAASTVLADPLAAAQGAIAAATGITGSQAQVAVTAFPALAVVAGCLLALAGLLIIPASRHWKTRTKYDAPALGGAAATSGPVDEIDSWDRLSKGDDPT</sequence>
<feature type="region of interest" description="Disordered" evidence="1">
    <location>
        <begin position="1"/>
        <end position="24"/>
    </location>
</feature>
<gene>
    <name evidence="3" type="ORF">ARTSIC4J27_2506</name>
</gene>
<feature type="transmembrane region" description="Helical" evidence="2">
    <location>
        <begin position="107"/>
        <end position="128"/>
    </location>
</feature>
<keyword evidence="4" id="KW-1185">Reference proteome</keyword>
<dbReference type="STRING" id="861266.ARTSIC4J27_2506"/>
<feature type="compositionally biased region" description="Basic and acidic residues" evidence="1">
    <location>
        <begin position="208"/>
        <end position="219"/>
    </location>
</feature>
<dbReference type="Pfam" id="PF09534">
    <property type="entry name" value="Trp_oprn_chp"/>
    <property type="match status" value="1"/>
</dbReference>
<protein>
    <submittedName>
        <fullName evidence="3">Tryptophan-associated transmembrane family protein</fullName>
    </submittedName>
</protein>
<feature type="region of interest" description="Disordered" evidence="1">
    <location>
        <begin position="196"/>
        <end position="219"/>
    </location>
</feature>
<keyword evidence="2 3" id="KW-0812">Transmembrane</keyword>
<proteinExistence type="predicted"/>
<feature type="transmembrane region" description="Helical" evidence="2">
    <location>
        <begin position="156"/>
        <end position="176"/>
    </location>
</feature>
<keyword evidence="2" id="KW-1133">Transmembrane helix</keyword>
<name>A0A024H3V0_9MICC</name>
<dbReference type="RefSeq" id="WP_050055434.1">
    <property type="nucleotide sequence ID" value="NZ_CAQI01000044.1"/>
</dbReference>
<dbReference type="InterPro" id="IPR019051">
    <property type="entry name" value="Trp_biosyn_TM_oprn/chp"/>
</dbReference>
<evidence type="ECO:0000313" key="3">
    <source>
        <dbReference type="EMBL" id="CCQ46542.1"/>
    </source>
</evidence>
<evidence type="ECO:0000256" key="2">
    <source>
        <dbReference type="SAM" id="Phobius"/>
    </source>
</evidence>
<reference evidence="4" key="1">
    <citation type="journal article" date="2014" name="Genome Announc.">
        <title>Genome Sequence of Arthrobacter siccitolerans 4J27, a Xeroprotectant-Producing Desiccation-Tolerant Microorganism.</title>
        <authorList>
            <person name="Manzanera M."/>
            <person name="Santa-Cruz-Calvo L."/>
            <person name="Vilchez J.I."/>
            <person name="Garcia-Fontana C."/>
            <person name="Silva-Castro G.A."/>
            <person name="Calvo C."/>
            <person name="Gonzalez-Lopez J."/>
        </authorList>
    </citation>
    <scope>NUCLEOTIDE SEQUENCE [LARGE SCALE GENOMIC DNA]</scope>
    <source>
        <strain evidence="4">4J27</strain>
    </source>
</reference>
<dbReference type="Proteomes" id="UP000035722">
    <property type="component" value="Unassembled WGS sequence"/>
</dbReference>
<comment type="caution">
    <text evidence="3">The sequence shown here is derived from an EMBL/GenBank/DDBJ whole genome shotgun (WGS) entry which is preliminary data.</text>
</comment>